<dbReference type="Proteomes" id="UP000002035">
    <property type="component" value="Unassembled WGS sequence"/>
</dbReference>
<evidence type="ECO:0000256" key="3">
    <source>
        <dbReference type="SAM" id="SignalP"/>
    </source>
</evidence>
<dbReference type="eggNOG" id="ENOG502SC3G">
    <property type="taxonomic scope" value="Eukaryota"/>
</dbReference>
<dbReference type="PANTHER" id="PTHR40622">
    <property type="match status" value="1"/>
</dbReference>
<dbReference type="VEuPathDB" id="FungiDB:MCYG_06947"/>
<keyword evidence="3" id="KW-0732">Signal</keyword>
<evidence type="ECO:0000256" key="2">
    <source>
        <dbReference type="SAM" id="Phobius"/>
    </source>
</evidence>
<keyword evidence="5" id="KW-1185">Reference proteome</keyword>
<dbReference type="OMA" id="CRGKPKC"/>
<dbReference type="EMBL" id="DS995706">
    <property type="protein sequence ID" value="EEQ34128.1"/>
    <property type="molecule type" value="Genomic_DNA"/>
</dbReference>
<feature type="compositionally biased region" description="Basic and acidic residues" evidence="1">
    <location>
        <begin position="313"/>
        <end position="325"/>
    </location>
</feature>
<organism evidence="4 5">
    <name type="scientific">Arthroderma otae (strain ATCC MYA-4605 / CBS 113480)</name>
    <name type="common">Microsporum canis</name>
    <dbReference type="NCBI Taxonomy" id="554155"/>
    <lineage>
        <taxon>Eukaryota</taxon>
        <taxon>Fungi</taxon>
        <taxon>Dikarya</taxon>
        <taxon>Ascomycota</taxon>
        <taxon>Pezizomycotina</taxon>
        <taxon>Eurotiomycetes</taxon>
        <taxon>Eurotiomycetidae</taxon>
        <taxon>Onygenales</taxon>
        <taxon>Arthrodermataceae</taxon>
        <taxon>Microsporum</taxon>
    </lineage>
</organism>
<dbReference type="GeneID" id="9228209"/>
<reference evidence="5" key="1">
    <citation type="journal article" date="2012" name="MBio">
        <title>Comparative genome analysis of Trichophyton rubrum and related dermatophytes reveals candidate genes involved in infection.</title>
        <authorList>
            <person name="Martinez D.A."/>
            <person name="Oliver B.G."/>
            <person name="Graeser Y."/>
            <person name="Goldberg J.M."/>
            <person name="Li W."/>
            <person name="Martinez-Rossi N.M."/>
            <person name="Monod M."/>
            <person name="Shelest E."/>
            <person name="Barton R.C."/>
            <person name="Birch E."/>
            <person name="Brakhage A.A."/>
            <person name="Chen Z."/>
            <person name="Gurr S.J."/>
            <person name="Heiman D."/>
            <person name="Heitman J."/>
            <person name="Kosti I."/>
            <person name="Rossi A."/>
            <person name="Saif S."/>
            <person name="Samalova M."/>
            <person name="Saunders C.W."/>
            <person name="Shea T."/>
            <person name="Summerbell R.C."/>
            <person name="Xu J."/>
            <person name="Young S."/>
            <person name="Zeng Q."/>
            <person name="Birren B.W."/>
            <person name="Cuomo C.A."/>
            <person name="White T.C."/>
        </authorList>
    </citation>
    <scope>NUCLEOTIDE SEQUENCE [LARGE SCALE GENOMIC DNA]</scope>
    <source>
        <strain evidence="5">ATCC MYA-4605 / CBS 113480</strain>
    </source>
</reference>
<keyword evidence="2" id="KW-1133">Transmembrane helix</keyword>
<accession>C5FW44</accession>
<dbReference type="PANTHER" id="PTHR40622:SF1">
    <property type="match status" value="1"/>
</dbReference>
<dbReference type="AlphaFoldDB" id="C5FW44"/>
<feature type="transmembrane region" description="Helical" evidence="2">
    <location>
        <begin position="261"/>
        <end position="292"/>
    </location>
</feature>
<evidence type="ECO:0000313" key="4">
    <source>
        <dbReference type="EMBL" id="EEQ34128.1"/>
    </source>
</evidence>
<feature type="region of interest" description="Disordered" evidence="1">
    <location>
        <begin position="300"/>
        <end position="346"/>
    </location>
</feature>
<sequence>MLTKLVATSLLALQGAAAFLIVPGVDSPHSIETADARKFSIATTCSKCPFPEDSDTAATWKSDVDSYMLFDLATDAGKLYVNKKEIYPSPDESVNLQTSLVRKSDEHLSRQVATGYILEILRAPEASTEEDGPELLTFYFTPVQLDGLPAAADTLYIPVIKTTKGNLVIVNSRVEATAAPQISWKQCGRDAQCWKRLLVARIVATLHAAKVRAAQFAEKVSSSWRGCHGKPQGNSMEHGHGHHRYQNPTFSRSFARALRFVIIPAIIGLCLSLVVCSIGSLVGHCLVALWRYSRSQRNAHRRTLDSAQEDGEASEKEGLMAREDADLAPQEEDQLHGHIKLPADKA</sequence>
<name>C5FW44_ARTOC</name>
<gene>
    <name evidence="4" type="ORF">MCYG_06947</name>
</gene>
<evidence type="ECO:0000313" key="5">
    <source>
        <dbReference type="Proteomes" id="UP000002035"/>
    </source>
</evidence>
<keyword evidence="2" id="KW-0472">Membrane</keyword>
<dbReference type="OrthoDB" id="5409353at2759"/>
<dbReference type="HOGENOM" id="CLU_051864_0_0_1"/>
<feature type="compositionally biased region" description="Basic and acidic residues" evidence="1">
    <location>
        <begin position="333"/>
        <end position="346"/>
    </location>
</feature>
<feature type="chain" id="PRO_5002951831" evidence="3">
    <location>
        <begin position="19"/>
        <end position="346"/>
    </location>
</feature>
<dbReference type="RefSeq" id="XP_002844983.1">
    <property type="nucleotide sequence ID" value="XM_002844937.1"/>
</dbReference>
<proteinExistence type="predicted"/>
<protein>
    <submittedName>
        <fullName evidence="4">Uncharacterized protein</fullName>
    </submittedName>
</protein>
<evidence type="ECO:0000256" key="1">
    <source>
        <dbReference type="SAM" id="MobiDB-lite"/>
    </source>
</evidence>
<feature type="signal peptide" evidence="3">
    <location>
        <begin position="1"/>
        <end position="18"/>
    </location>
</feature>
<keyword evidence="2" id="KW-0812">Transmembrane</keyword>